<gene>
    <name evidence="1" type="ORF">MNBD_ALPHA05-278</name>
</gene>
<proteinExistence type="predicted"/>
<feature type="non-terminal residue" evidence="1">
    <location>
        <position position="149"/>
    </location>
</feature>
<name>A0A3B0R9P6_9ZZZZ</name>
<reference evidence="1" key="1">
    <citation type="submission" date="2018-06" db="EMBL/GenBank/DDBJ databases">
        <authorList>
            <person name="Zhirakovskaya E."/>
        </authorList>
    </citation>
    <scope>NUCLEOTIDE SEQUENCE</scope>
</reference>
<dbReference type="EMBL" id="UOEH01000023">
    <property type="protein sequence ID" value="VAV89994.1"/>
    <property type="molecule type" value="Genomic_DNA"/>
</dbReference>
<dbReference type="AlphaFoldDB" id="A0A3B0R9P6"/>
<organism evidence="1">
    <name type="scientific">hydrothermal vent metagenome</name>
    <dbReference type="NCBI Taxonomy" id="652676"/>
    <lineage>
        <taxon>unclassified sequences</taxon>
        <taxon>metagenomes</taxon>
        <taxon>ecological metagenomes</taxon>
    </lineage>
</organism>
<sequence length="149" mass="16422">MMRLLRCVVGLIFFATSAQAEDAPPAADILAAAVATAMEYSDARYAFSVDLWREQNGEELALRLRFDPRKASGEQWSLLDGSIDNLSKDQKKAFKQFQKSENSDDALVYDTLEDELGGVVLVEETQAVAVFTGPVVSDDLPEDVLEMTI</sequence>
<protein>
    <submittedName>
        <fullName evidence="1">Uncharacterized protein</fullName>
    </submittedName>
</protein>
<evidence type="ECO:0000313" key="1">
    <source>
        <dbReference type="EMBL" id="VAV89994.1"/>
    </source>
</evidence>
<accession>A0A3B0R9P6</accession>